<proteinExistence type="predicted"/>
<gene>
    <name evidence="1" type="ORF">BDY19DRAFT_997223</name>
</gene>
<dbReference type="EMBL" id="MU274936">
    <property type="protein sequence ID" value="KAI0084988.1"/>
    <property type="molecule type" value="Genomic_DNA"/>
</dbReference>
<keyword evidence="2" id="KW-1185">Reference proteome</keyword>
<name>A0ACB8TSF4_9APHY</name>
<protein>
    <submittedName>
        <fullName evidence="1">Nrap protein</fullName>
    </submittedName>
</protein>
<reference evidence="1" key="1">
    <citation type="journal article" date="2021" name="Environ. Microbiol.">
        <title>Gene family expansions and transcriptome signatures uncover fungal adaptations to wood decay.</title>
        <authorList>
            <person name="Hage H."/>
            <person name="Miyauchi S."/>
            <person name="Viragh M."/>
            <person name="Drula E."/>
            <person name="Min B."/>
            <person name="Chaduli D."/>
            <person name="Navarro D."/>
            <person name="Favel A."/>
            <person name="Norest M."/>
            <person name="Lesage-Meessen L."/>
            <person name="Balint B."/>
            <person name="Merenyi Z."/>
            <person name="de Eugenio L."/>
            <person name="Morin E."/>
            <person name="Martinez A.T."/>
            <person name="Baldrian P."/>
            <person name="Stursova M."/>
            <person name="Martinez M.J."/>
            <person name="Novotny C."/>
            <person name="Magnuson J.K."/>
            <person name="Spatafora J.W."/>
            <person name="Maurice S."/>
            <person name="Pangilinan J."/>
            <person name="Andreopoulos W."/>
            <person name="LaButti K."/>
            <person name="Hundley H."/>
            <person name="Na H."/>
            <person name="Kuo A."/>
            <person name="Barry K."/>
            <person name="Lipzen A."/>
            <person name="Henrissat B."/>
            <person name="Riley R."/>
            <person name="Ahrendt S."/>
            <person name="Nagy L.G."/>
            <person name="Grigoriev I.V."/>
            <person name="Martin F."/>
            <person name="Rosso M.N."/>
        </authorList>
    </citation>
    <scope>NUCLEOTIDE SEQUENCE</scope>
    <source>
        <strain evidence="1">CBS 384.51</strain>
    </source>
</reference>
<evidence type="ECO:0000313" key="2">
    <source>
        <dbReference type="Proteomes" id="UP001055072"/>
    </source>
</evidence>
<sequence>MPIDRKRKRGDQPQISTERKHAVHSIEDEPAGSSQDEANATWDSDQELANDSDTSLDDEGDEEHAWGGLNGVTTKSVGQHGTVPKKPPTGEELRTIKDATDLYLSSSFKLKIDALLPKVRPKYDRFSPLEKSLHSLHSLLTSLSDVPPRSPIDASGELLRRGIAVPYPTPEPPEDTKWKVAFAKPQDISLVGGWNTKLLVKRKDGLPYVIDLAVEMPDSLFQEKDYLNNRFFHKKAFYLATIAAALLPLANSKEQASKKKGIRQTPKKDSPLLNVELSWETAGTDLRSTALIIKHKPDGSLHDFSSLNVQIRVIAVISPSSPISLHRLSPDRSNIRSAHPSTTKDGESATPIYNSILLQHTIARSHLLRMYNLQKNVPAFGDALALLKVWVNQRGYGESAVSDENVGTRSTQWTVRGFEGMGSWWVVVLDYLVNGGEVLGAKKEKRRPLGHSLSSYQLFRAALDFFSRQDWSQERVFLRTDPSANARFSANAYETNGTDAVFADLVSGVNFLSGVPLGSLEMLKYDAQMTLETLSNANCPAMINDPFDEVFLTDKRTLLSRFDVVISINLEDAKLSLPLDIIAEYGGPYNALLSSLNTTLRSGLGNRAKAIAILQPCPQLTPLDERYSVSENTVLLGIILDIEHAHRLVDYGPPAAAEDDNTKDPHSEERAKFRALWGSKAELRRFKDGRILESVVWEVSTADERAHIPYLVCQYLLKQHFSIGGKLPNAVQWTGDEWDELLKLNGSIVQLYQAAKVQTGFKAAMSAFDGLVKTLKSMDDELPLAILNVSPVSPLLRYTNVFSPVAVPPSSPLLASSSSVTLPACARYVPLVDIVIEFEKSGRWPDDLKAIQKVKMAFLEAIAAGLGKKVNGLHAQIVLDDGDAESIRDTARLEILTPEGWAFSARICHDREATLLDDIIDDKPHIPKAIKKRLEKNATPQEIQLRHEAIQAKEVYIRRYIHGPRHHRAVAALSHRFSAYTGTVRLVKRWLASHWLLGGHIQEEVVELLCAIVFLTGSGAAKSEGEKEKASVPSTKERAFALVVQFLAKWEWEGGLFVPIYGSEVDGGSSAAPEVRSASTSRRGAWTIRTERDAEGYIWTVNGPDAVVARRIKDIARATWNSLQVIDGTDAGVKNLFLHPTTHYEVLVGIDRAHAPRYFQSVVVDENVWQKGKYANAISKDHDTELPLMPGFDPTQLLFTDLQRVYDETFKIFYDPYGGTTFGIIFDPTLKAPRPFRVRGGYNSAPLAKEDDKAKEKDKTLVALNVEAILKEIQRMGEGLITNITLQE</sequence>
<dbReference type="Proteomes" id="UP001055072">
    <property type="component" value="Unassembled WGS sequence"/>
</dbReference>
<comment type="caution">
    <text evidence="1">The sequence shown here is derived from an EMBL/GenBank/DDBJ whole genome shotgun (WGS) entry which is preliminary data.</text>
</comment>
<evidence type="ECO:0000313" key="1">
    <source>
        <dbReference type="EMBL" id="KAI0084988.1"/>
    </source>
</evidence>
<accession>A0ACB8TSF4</accession>
<organism evidence="1 2">
    <name type="scientific">Irpex rosettiformis</name>
    <dbReference type="NCBI Taxonomy" id="378272"/>
    <lineage>
        <taxon>Eukaryota</taxon>
        <taxon>Fungi</taxon>
        <taxon>Dikarya</taxon>
        <taxon>Basidiomycota</taxon>
        <taxon>Agaricomycotina</taxon>
        <taxon>Agaricomycetes</taxon>
        <taxon>Polyporales</taxon>
        <taxon>Irpicaceae</taxon>
        <taxon>Irpex</taxon>
    </lineage>
</organism>